<name>A0A151NLD2_ALLMI</name>
<organism evidence="1 2">
    <name type="scientific">Alligator mississippiensis</name>
    <name type="common">American alligator</name>
    <dbReference type="NCBI Taxonomy" id="8496"/>
    <lineage>
        <taxon>Eukaryota</taxon>
        <taxon>Metazoa</taxon>
        <taxon>Chordata</taxon>
        <taxon>Craniata</taxon>
        <taxon>Vertebrata</taxon>
        <taxon>Euteleostomi</taxon>
        <taxon>Archelosauria</taxon>
        <taxon>Archosauria</taxon>
        <taxon>Crocodylia</taxon>
        <taxon>Alligatoridae</taxon>
        <taxon>Alligatorinae</taxon>
        <taxon>Alligator</taxon>
    </lineage>
</organism>
<comment type="caution">
    <text evidence="1">The sequence shown here is derived from an EMBL/GenBank/DDBJ whole genome shotgun (WGS) entry which is preliminary data.</text>
</comment>
<dbReference type="Proteomes" id="UP000050525">
    <property type="component" value="Unassembled WGS sequence"/>
</dbReference>
<sequence length="68" mass="7709">MEAQFSYPRKSFSTKTRQAAAVSSPAALPTPVFCKCDLYKLVLKRSPWKCHLLVPGLLPMLRVREETD</sequence>
<gene>
    <name evidence="1" type="ORF">Y1Q_0010994</name>
</gene>
<keyword evidence="2" id="KW-1185">Reference proteome</keyword>
<evidence type="ECO:0000313" key="2">
    <source>
        <dbReference type="Proteomes" id="UP000050525"/>
    </source>
</evidence>
<protein>
    <submittedName>
        <fullName evidence="1">Uncharacterized protein</fullName>
    </submittedName>
</protein>
<reference evidence="1 2" key="1">
    <citation type="journal article" date="2012" name="Genome Biol.">
        <title>Sequencing three crocodilian genomes to illuminate the evolution of archosaurs and amniotes.</title>
        <authorList>
            <person name="St John J.A."/>
            <person name="Braun E.L."/>
            <person name="Isberg S.R."/>
            <person name="Miles L.G."/>
            <person name="Chong A.Y."/>
            <person name="Gongora J."/>
            <person name="Dalzell P."/>
            <person name="Moran C."/>
            <person name="Bed'hom B."/>
            <person name="Abzhanov A."/>
            <person name="Burgess S.C."/>
            <person name="Cooksey A.M."/>
            <person name="Castoe T.A."/>
            <person name="Crawford N.G."/>
            <person name="Densmore L.D."/>
            <person name="Drew J.C."/>
            <person name="Edwards S.V."/>
            <person name="Faircloth B.C."/>
            <person name="Fujita M.K."/>
            <person name="Greenwold M.J."/>
            <person name="Hoffmann F.G."/>
            <person name="Howard J.M."/>
            <person name="Iguchi T."/>
            <person name="Janes D.E."/>
            <person name="Khan S.Y."/>
            <person name="Kohno S."/>
            <person name="de Koning A.J."/>
            <person name="Lance S.L."/>
            <person name="McCarthy F.M."/>
            <person name="McCormack J.E."/>
            <person name="Merchant M.E."/>
            <person name="Peterson D.G."/>
            <person name="Pollock D.D."/>
            <person name="Pourmand N."/>
            <person name="Raney B.J."/>
            <person name="Roessler K.A."/>
            <person name="Sanford J.R."/>
            <person name="Sawyer R.H."/>
            <person name="Schmidt C.J."/>
            <person name="Triplett E.W."/>
            <person name="Tuberville T.D."/>
            <person name="Venegas-Anaya M."/>
            <person name="Howard J.T."/>
            <person name="Jarvis E.D."/>
            <person name="Guillette L.J.Jr."/>
            <person name="Glenn T.C."/>
            <person name="Green R.E."/>
            <person name="Ray D.A."/>
        </authorList>
    </citation>
    <scope>NUCLEOTIDE SEQUENCE [LARGE SCALE GENOMIC DNA]</scope>
    <source>
        <strain evidence="1">KSC_2009_1</strain>
    </source>
</reference>
<proteinExistence type="predicted"/>
<evidence type="ECO:0000313" key="1">
    <source>
        <dbReference type="EMBL" id="KYO37604.1"/>
    </source>
</evidence>
<accession>A0A151NLD2</accession>
<dbReference type="EMBL" id="AKHW03002664">
    <property type="protein sequence ID" value="KYO37604.1"/>
    <property type="molecule type" value="Genomic_DNA"/>
</dbReference>
<dbReference type="AlphaFoldDB" id="A0A151NLD2"/>